<name>A0AAN9G2X5_9CAEN</name>
<dbReference type="AlphaFoldDB" id="A0AAN9G2X5"/>
<keyword evidence="4 11" id="KW-1133">Transmembrane helix</keyword>
<keyword evidence="7 9" id="KW-0675">Receptor</keyword>
<dbReference type="PRINTS" id="PR00237">
    <property type="entry name" value="GPCRRHODOPSN"/>
</dbReference>
<dbReference type="PROSITE" id="PS50262">
    <property type="entry name" value="G_PROTEIN_RECEP_F1_2"/>
    <property type="match status" value="1"/>
</dbReference>
<feature type="compositionally biased region" description="Basic and acidic residues" evidence="10">
    <location>
        <begin position="508"/>
        <end position="530"/>
    </location>
</feature>
<evidence type="ECO:0000313" key="13">
    <source>
        <dbReference type="EMBL" id="KAK7092000.1"/>
    </source>
</evidence>
<feature type="region of interest" description="Disordered" evidence="10">
    <location>
        <begin position="388"/>
        <end position="429"/>
    </location>
</feature>
<evidence type="ECO:0000256" key="9">
    <source>
        <dbReference type="RuleBase" id="RU000688"/>
    </source>
</evidence>
<feature type="transmembrane region" description="Helical" evidence="11">
    <location>
        <begin position="57"/>
        <end position="75"/>
    </location>
</feature>
<feature type="transmembrane region" description="Helical" evidence="11">
    <location>
        <begin position="580"/>
        <end position="602"/>
    </location>
</feature>
<dbReference type="Proteomes" id="UP001374579">
    <property type="component" value="Unassembled WGS sequence"/>
</dbReference>
<evidence type="ECO:0000256" key="2">
    <source>
        <dbReference type="ARBA" id="ARBA00022475"/>
    </source>
</evidence>
<dbReference type="PANTHER" id="PTHR24228:SF59">
    <property type="entry name" value="NEUROPEPTIDE RECEPTOR 15"/>
    <property type="match status" value="1"/>
</dbReference>
<feature type="transmembrane region" description="Helical" evidence="11">
    <location>
        <begin position="622"/>
        <end position="641"/>
    </location>
</feature>
<accession>A0AAN9G2X5</accession>
<dbReference type="EMBL" id="JBAMIC010000022">
    <property type="protein sequence ID" value="KAK7092000.1"/>
    <property type="molecule type" value="Genomic_DNA"/>
</dbReference>
<evidence type="ECO:0000256" key="7">
    <source>
        <dbReference type="ARBA" id="ARBA00023170"/>
    </source>
</evidence>
<keyword evidence="14" id="KW-1185">Reference proteome</keyword>
<feature type="transmembrane region" description="Helical" evidence="11">
    <location>
        <begin position="95"/>
        <end position="116"/>
    </location>
</feature>
<evidence type="ECO:0000256" key="4">
    <source>
        <dbReference type="ARBA" id="ARBA00022989"/>
    </source>
</evidence>
<evidence type="ECO:0000256" key="10">
    <source>
        <dbReference type="SAM" id="MobiDB-lite"/>
    </source>
</evidence>
<dbReference type="Gene3D" id="1.20.1070.10">
    <property type="entry name" value="Rhodopsin 7-helix transmembrane proteins"/>
    <property type="match status" value="2"/>
</dbReference>
<feature type="transmembrane region" description="Helical" evidence="11">
    <location>
        <begin position="192"/>
        <end position="217"/>
    </location>
</feature>
<feature type="domain" description="G-protein coupled receptors family 1 profile" evidence="12">
    <location>
        <begin position="38"/>
        <end position="638"/>
    </location>
</feature>
<dbReference type="GO" id="GO:0005886">
    <property type="term" value="C:plasma membrane"/>
    <property type="evidence" value="ECO:0007669"/>
    <property type="project" value="UniProtKB-SubCell"/>
</dbReference>
<sequence length="665" mass="74819">MGNHSNATVRDMANLEFMRSMSPTLAYLIHLMVLGLVGNTLVFIVYYRRFKPSTTRIYVLAMSVCDIFNNLLALPSDIFETRFHYDFESVAACKFFGYITRFLALYGGCILVAVALDRHRKICHPTKKQKSVRYVYIELASLAVFTLCLSVPFAVLRGLQTVRVKGREDVIGSSCSITNVHVRSALFVGYNVSMMVALIITFALLSVAYGLIARHVWRHRKLQKARRDTETGRHGRQTCIRLEISSGDHVQSDEESSLHTSQLSINDSGTFLGTELSECEKSDKDRPAVVKNEQKTVEALQTDQKLNDAVHSEQKTTGACHGQKTTGSAWNELKISAEVQNEQMTTTAFEEEQETALQAHDGQKITAEAKNGQKTADEFHDEQKIASEFHREQETPSNLSDTQKAEDKFENEQKINDSPHCKDETVTSTQTQRAYNFHHQQKPVISEETQEGTVSCNDQKTVVSADSVAVLIAEEVNVSSIQNTKPEMGDSEDSCNREQGRTANTSAELKETDAGMAETKRDPQKPTSKNFEKAKMKTLSLNTMKLNAHRNFSKNRTWTKAASTKSKSSKASKKITRRTTLMMFVLTATFIVSYLPYIVMAALHKGKDRLDVGIWLLNAEQIALRSFFLNSAVNPFIYGFCCGRFRQELRSLLCSITQGGRKRWR</sequence>
<dbReference type="InterPro" id="IPR017452">
    <property type="entry name" value="GPCR_Rhodpsn_7TM"/>
</dbReference>
<dbReference type="PROSITE" id="PS00237">
    <property type="entry name" value="G_PROTEIN_RECEP_F1_1"/>
    <property type="match status" value="1"/>
</dbReference>
<feature type="transmembrane region" description="Helical" evidence="11">
    <location>
        <begin position="25"/>
        <end position="45"/>
    </location>
</feature>
<protein>
    <recommendedName>
        <fullName evidence="12">G-protein coupled receptors family 1 profile domain-containing protein</fullName>
    </recommendedName>
</protein>
<evidence type="ECO:0000256" key="6">
    <source>
        <dbReference type="ARBA" id="ARBA00023136"/>
    </source>
</evidence>
<comment type="caution">
    <text evidence="13">The sequence shown here is derived from an EMBL/GenBank/DDBJ whole genome shotgun (WGS) entry which is preliminary data.</text>
</comment>
<proteinExistence type="inferred from homology"/>
<keyword evidence="2" id="KW-1003">Cell membrane</keyword>
<keyword evidence="5 9" id="KW-0297">G-protein coupled receptor</keyword>
<evidence type="ECO:0000256" key="5">
    <source>
        <dbReference type="ARBA" id="ARBA00023040"/>
    </source>
</evidence>
<dbReference type="CDD" id="cd00637">
    <property type="entry name" value="7tm_classA_rhodopsin-like"/>
    <property type="match status" value="2"/>
</dbReference>
<evidence type="ECO:0000256" key="11">
    <source>
        <dbReference type="SAM" id="Phobius"/>
    </source>
</evidence>
<comment type="similarity">
    <text evidence="9">Belongs to the G-protein coupled receptor 1 family.</text>
</comment>
<feature type="transmembrane region" description="Helical" evidence="11">
    <location>
        <begin position="136"/>
        <end position="156"/>
    </location>
</feature>
<dbReference type="SUPFAM" id="SSF81321">
    <property type="entry name" value="Family A G protein-coupled receptor-like"/>
    <property type="match status" value="1"/>
</dbReference>
<reference evidence="13 14" key="1">
    <citation type="submission" date="2024-02" db="EMBL/GenBank/DDBJ databases">
        <title>Chromosome-scale genome assembly of the rough periwinkle Littorina saxatilis.</title>
        <authorList>
            <person name="De Jode A."/>
            <person name="Faria R."/>
            <person name="Formenti G."/>
            <person name="Sims Y."/>
            <person name="Smith T.P."/>
            <person name="Tracey A."/>
            <person name="Wood J.M.D."/>
            <person name="Zagrodzka Z.B."/>
            <person name="Johannesson K."/>
            <person name="Butlin R.K."/>
            <person name="Leder E.H."/>
        </authorList>
    </citation>
    <scope>NUCLEOTIDE SEQUENCE [LARGE SCALE GENOMIC DNA]</scope>
    <source>
        <strain evidence="13">Snail1</strain>
        <tissue evidence="13">Muscle</tissue>
    </source>
</reference>
<organism evidence="13 14">
    <name type="scientific">Littorina saxatilis</name>
    <dbReference type="NCBI Taxonomy" id="31220"/>
    <lineage>
        <taxon>Eukaryota</taxon>
        <taxon>Metazoa</taxon>
        <taxon>Spiralia</taxon>
        <taxon>Lophotrochozoa</taxon>
        <taxon>Mollusca</taxon>
        <taxon>Gastropoda</taxon>
        <taxon>Caenogastropoda</taxon>
        <taxon>Littorinimorpha</taxon>
        <taxon>Littorinoidea</taxon>
        <taxon>Littorinidae</taxon>
        <taxon>Littorina</taxon>
    </lineage>
</organism>
<keyword evidence="6 11" id="KW-0472">Membrane</keyword>
<feature type="region of interest" description="Disordered" evidence="10">
    <location>
        <begin position="483"/>
        <end position="530"/>
    </location>
</feature>
<keyword evidence="3 9" id="KW-0812">Transmembrane</keyword>
<dbReference type="PANTHER" id="PTHR24228">
    <property type="entry name" value="B2 BRADYKININ RECEPTOR/ANGIOTENSIN II RECEPTOR"/>
    <property type="match status" value="1"/>
</dbReference>
<keyword evidence="8 9" id="KW-0807">Transducer</keyword>
<comment type="subcellular location">
    <subcellularLocation>
        <location evidence="1">Cell membrane</location>
        <topology evidence="1">Multi-pass membrane protein</topology>
    </subcellularLocation>
</comment>
<evidence type="ECO:0000256" key="3">
    <source>
        <dbReference type="ARBA" id="ARBA00022692"/>
    </source>
</evidence>
<evidence type="ECO:0000313" key="14">
    <source>
        <dbReference type="Proteomes" id="UP001374579"/>
    </source>
</evidence>
<gene>
    <name evidence="13" type="ORF">V1264_009611</name>
</gene>
<dbReference type="InterPro" id="IPR000276">
    <property type="entry name" value="GPCR_Rhodpsn"/>
</dbReference>
<feature type="compositionally biased region" description="Basic and acidic residues" evidence="10">
    <location>
        <begin position="403"/>
        <end position="425"/>
    </location>
</feature>
<dbReference type="Pfam" id="PF00001">
    <property type="entry name" value="7tm_1"/>
    <property type="match status" value="1"/>
</dbReference>
<evidence type="ECO:0000256" key="1">
    <source>
        <dbReference type="ARBA" id="ARBA00004651"/>
    </source>
</evidence>
<evidence type="ECO:0000256" key="8">
    <source>
        <dbReference type="ARBA" id="ARBA00023224"/>
    </source>
</evidence>
<evidence type="ECO:0000259" key="12">
    <source>
        <dbReference type="PROSITE" id="PS50262"/>
    </source>
</evidence>
<dbReference type="SMART" id="SM01381">
    <property type="entry name" value="7TM_GPCR_Srsx"/>
    <property type="match status" value="1"/>
</dbReference>
<dbReference type="GO" id="GO:0004930">
    <property type="term" value="F:G protein-coupled receptor activity"/>
    <property type="evidence" value="ECO:0007669"/>
    <property type="project" value="UniProtKB-KW"/>
</dbReference>